<keyword evidence="1" id="KW-0238">DNA-binding</keyword>
<dbReference type="Proteomes" id="UP001501867">
    <property type="component" value="Unassembled WGS sequence"/>
</dbReference>
<dbReference type="SUPFAM" id="SSF52172">
    <property type="entry name" value="CheY-like"/>
    <property type="match status" value="1"/>
</dbReference>
<dbReference type="InterPro" id="IPR016032">
    <property type="entry name" value="Sig_transdc_resp-reg_C-effctor"/>
</dbReference>
<dbReference type="Pfam" id="PF00196">
    <property type="entry name" value="GerE"/>
    <property type="match status" value="1"/>
</dbReference>
<dbReference type="EMBL" id="BAAABV010000021">
    <property type="protein sequence ID" value="GAA0301095.1"/>
    <property type="molecule type" value="Genomic_DNA"/>
</dbReference>
<protein>
    <recommendedName>
        <fullName evidence="7">DNA-binding response regulator</fullName>
    </recommendedName>
</protein>
<evidence type="ECO:0000313" key="6">
    <source>
        <dbReference type="Proteomes" id="UP001501867"/>
    </source>
</evidence>
<keyword evidence="2" id="KW-0597">Phosphoprotein</keyword>
<dbReference type="PRINTS" id="PR00038">
    <property type="entry name" value="HTHLUXR"/>
</dbReference>
<feature type="modified residue" description="4-aspartylphosphate" evidence="2">
    <location>
        <position position="53"/>
    </location>
</feature>
<evidence type="ECO:0000256" key="2">
    <source>
        <dbReference type="PROSITE-ProRule" id="PRU00169"/>
    </source>
</evidence>
<name>A0ABP3F6N6_9ACTN</name>
<dbReference type="PROSITE" id="PS50110">
    <property type="entry name" value="RESPONSE_REGULATORY"/>
    <property type="match status" value="1"/>
</dbReference>
<dbReference type="Gene3D" id="1.10.10.10">
    <property type="entry name" value="Winged helix-like DNA-binding domain superfamily/Winged helix DNA-binding domain"/>
    <property type="match status" value="1"/>
</dbReference>
<dbReference type="RefSeq" id="WP_344162309.1">
    <property type="nucleotide sequence ID" value="NZ_BAAABV010000021.1"/>
</dbReference>
<dbReference type="InterPro" id="IPR011006">
    <property type="entry name" value="CheY-like_superfamily"/>
</dbReference>
<proteinExistence type="predicted"/>
<feature type="domain" description="HTH luxR-type" evidence="3">
    <location>
        <begin position="143"/>
        <end position="208"/>
    </location>
</feature>
<evidence type="ECO:0008006" key="7">
    <source>
        <dbReference type="Google" id="ProtNLM"/>
    </source>
</evidence>
<dbReference type="SMART" id="SM00448">
    <property type="entry name" value="REC"/>
    <property type="match status" value="1"/>
</dbReference>
<evidence type="ECO:0000259" key="3">
    <source>
        <dbReference type="PROSITE" id="PS50043"/>
    </source>
</evidence>
<dbReference type="InterPro" id="IPR039420">
    <property type="entry name" value="WalR-like"/>
</dbReference>
<sequence>MITLVLADDDGRARAEAERALSGAGGITVSAAVPTSGLGGALRAGGPDLVLLDLCPERVPAFKAVLDTLPRRPPVCVFSHRDDEEYVDFALAAGARGYLLKDTGAARLAALVRLLADGWTVLGAPGRGPLVSRGPAARRASGVAPAMGRLTPREKDVLTLVALGLTNRAIALRLHIGHGTVKDHVAAVLHKLGVTGRVEAALLAERAGLLAGPGGDPSAGRWR</sequence>
<dbReference type="PANTHER" id="PTHR43214">
    <property type="entry name" value="TWO-COMPONENT RESPONSE REGULATOR"/>
    <property type="match status" value="1"/>
</dbReference>
<feature type="domain" description="Response regulatory" evidence="4">
    <location>
        <begin position="3"/>
        <end position="116"/>
    </location>
</feature>
<dbReference type="InterPro" id="IPR036388">
    <property type="entry name" value="WH-like_DNA-bd_sf"/>
</dbReference>
<dbReference type="Gene3D" id="3.40.50.2300">
    <property type="match status" value="1"/>
</dbReference>
<dbReference type="Pfam" id="PF00072">
    <property type="entry name" value="Response_reg"/>
    <property type="match status" value="1"/>
</dbReference>
<evidence type="ECO:0000313" key="5">
    <source>
        <dbReference type="EMBL" id="GAA0301095.1"/>
    </source>
</evidence>
<gene>
    <name evidence="5" type="ORF">GCM10010302_44580</name>
</gene>
<dbReference type="SUPFAM" id="SSF46894">
    <property type="entry name" value="C-terminal effector domain of the bipartite response regulators"/>
    <property type="match status" value="1"/>
</dbReference>
<dbReference type="InterPro" id="IPR000792">
    <property type="entry name" value="Tscrpt_reg_LuxR_C"/>
</dbReference>
<accession>A0ABP3F6N6</accession>
<reference evidence="6" key="1">
    <citation type="journal article" date="2019" name="Int. J. Syst. Evol. Microbiol.">
        <title>The Global Catalogue of Microorganisms (GCM) 10K type strain sequencing project: providing services to taxonomists for standard genome sequencing and annotation.</title>
        <authorList>
            <consortium name="The Broad Institute Genomics Platform"/>
            <consortium name="The Broad Institute Genome Sequencing Center for Infectious Disease"/>
            <person name="Wu L."/>
            <person name="Ma J."/>
        </authorList>
    </citation>
    <scope>NUCLEOTIDE SEQUENCE [LARGE SCALE GENOMIC DNA]</scope>
    <source>
        <strain evidence="6">JCM 4505</strain>
    </source>
</reference>
<dbReference type="CDD" id="cd06170">
    <property type="entry name" value="LuxR_C_like"/>
    <property type="match status" value="1"/>
</dbReference>
<dbReference type="InterPro" id="IPR001789">
    <property type="entry name" value="Sig_transdc_resp-reg_receiver"/>
</dbReference>
<keyword evidence="6" id="KW-1185">Reference proteome</keyword>
<comment type="caution">
    <text evidence="5">The sequence shown here is derived from an EMBL/GenBank/DDBJ whole genome shotgun (WGS) entry which is preliminary data.</text>
</comment>
<dbReference type="PROSITE" id="PS50043">
    <property type="entry name" value="HTH_LUXR_2"/>
    <property type="match status" value="1"/>
</dbReference>
<dbReference type="SMART" id="SM00421">
    <property type="entry name" value="HTH_LUXR"/>
    <property type="match status" value="1"/>
</dbReference>
<dbReference type="PANTHER" id="PTHR43214:SF43">
    <property type="entry name" value="TWO-COMPONENT RESPONSE REGULATOR"/>
    <property type="match status" value="1"/>
</dbReference>
<organism evidence="5 6">
    <name type="scientific">Streptomyces polychromogenes</name>
    <dbReference type="NCBI Taxonomy" id="67342"/>
    <lineage>
        <taxon>Bacteria</taxon>
        <taxon>Bacillati</taxon>
        <taxon>Actinomycetota</taxon>
        <taxon>Actinomycetes</taxon>
        <taxon>Kitasatosporales</taxon>
        <taxon>Streptomycetaceae</taxon>
        <taxon>Streptomyces</taxon>
    </lineage>
</organism>
<evidence type="ECO:0000259" key="4">
    <source>
        <dbReference type="PROSITE" id="PS50110"/>
    </source>
</evidence>
<dbReference type="PROSITE" id="PS00622">
    <property type="entry name" value="HTH_LUXR_1"/>
    <property type="match status" value="1"/>
</dbReference>
<evidence type="ECO:0000256" key="1">
    <source>
        <dbReference type="ARBA" id="ARBA00023125"/>
    </source>
</evidence>